<sequence>MDDRSVVEPPAGPVPARIDDPRSYVLDRARSEVHLLLDNLSANPDMTIFALTAANPPRNLGRDWLEQVCRISWPPDPRDSGTARQAEQAALLIKVKDYLNSLAKPASGATIAFTLMVTQDHDATEQAAGGTPAGVQGDDTPSRSSLACEAYPDLLPKARAFRRWMYGMGLALILILAGTCLLSWYVAVGNAALADLSAAERSVAAAQKQVIDARSAIGSGAAQAAGGRGTAAPAPAEPTVLAAEAAADEADGAGYVVHYCSAAARQGFERNAELMEGCIALVGSVAVRDRIRKGLDNWAWFWGDQDTARWMLNMLGSAVLPVLYGFLGAAASIVRSVSRKIKLSLLSPRDLQLSIQQLALGAVVGACIGLFIAGPDDGGGTEMALLGPVALSSSAISFVAGFGVEAVFQALEALISRIFNIAPVAAGQPAIAAAVHPAAVAAAPVPGGASRDLPDDGPAPTPDGGATRPDSRLP</sequence>
<dbReference type="EMBL" id="SPDV01000014">
    <property type="protein sequence ID" value="TFI58566.1"/>
    <property type="molecule type" value="Genomic_DNA"/>
</dbReference>
<evidence type="ECO:0000256" key="1">
    <source>
        <dbReference type="SAM" id="MobiDB-lite"/>
    </source>
</evidence>
<reference evidence="3 4" key="1">
    <citation type="submission" date="2019-03" db="EMBL/GenBank/DDBJ databases">
        <title>Genome sequence of Sphingomonas sp. 17J27-24.</title>
        <authorList>
            <person name="Kim M."/>
            <person name="Maeng S."/>
            <person name="Sathiyaraj S."/>
        </authorList>
    </citation>
    <scope>NUCLEOTIDE SEQUENCE [LARGE SCALE GENOMIC DNA]</scope>
    <source>
        <strain evidence="3 4">17J27-24</strain>
    </source>
</reference>
<dbReference type="RefSeq" id="WP_135085937.1">
    <property type="nucleotide sequence ID" value="NZ_SPDV01000014.1"/>
</dbReference>
<feature type="transmembrane region" description="Helical" evidence="2">
    <location>
        <begin position="385"/>
        <end position="408"/>
    </location>
</feature>
<proteinExistence type="predicted"/>
<dbReference type="AlphaFoldDB" id="A0A4Y8ZVV3"/>
<keyword evidence="2" id="KW-0472">Membrane</keyword>
<feature type="transmembrane region" description="Helical" evidence="2">
    <location>
        <begin position="164"/>
        <end position="187"/>
    </location>
</feature>
<name>A0A4Y8ZVV3_9SPHN</name>
<feature type="transmembrane region" description="Helical" evidence="2">
    <location>
        <begin position="355"/>
        <end position="373"/>
    </location>
</feature>
<comment type="caution">
    <text evidence="3">The sequence shown here is derived from an EMBL/GenBank/DDBJ whole genome shotgun (WGS) entry which is preliminary data.</text>
</comment>
<keyword evidence="2" id="KW-1133">Transmembrane helix</keyword>
<dbReference type="Proteomes" id="UP000298213">
    <property type="component" value="Unassembled WGS sequence"/>
</dbReference>
<organism evidence="3 4">
    <name type="scientific">Sphingomonas parva</name>
    <dbReference type="NCBI Taxonomy" id="2555898"/>
    <lineage>
        <taxon>Bacteria</taxon>
        <taxon>Pseudomonadati</taxon>
        <taxon>Pseudomonadota</taxon>
        <taxon>Alphaproteobacteria</taxon>
        <taxon>Sphingomonadales</taxon>
        <taxon>Sphingomonadaceae</taxon>
        <taxon>Sphingomonas</taxon>
    </lineage>
</organism>
<protein>
    <submittedName>
        <fullName evidence="3">Uncharacterized protein</fullName>
    </submittedName>
</protein>
<feature type="transmembrane region" description="Helical" evidence="2">
    <location>
        <begin position="310"/>
        <end position="334"/>
    </location>
</feature>
<gene>
    <name evidence="3" type="ORF">E2493_09075</name>
</gene>
<feature type="compositionally biased region" description="Low complexity" evidence="1">
    <location>
        <begin position="456"/>
        <end position="467"/>
    </location>
</feature>
<keyword evidence="2" id="KW-0812">Transmembrane</keyword>
<evidence type="ECO:0000256" key="2">
    <source>
        <dbReference type="SAM" id="Phobius"/>
    </source>
</evidence>
<evidence type="ECO:0000313" key="4">
    <source>
        <dbReference type="Proteomes" id="UP000298213"/>
    </source>
</evidence>
<dbReference type="OrthoDB" id="7593175at2"/>
<feature type="region of interest" description="Disordered" evidence="1">
    <location>
        <begin position="446"/>
        <end position="474"/>
    </location>
</feature>
<evidence type="ECO:0000313" key="3">
    <source>
        <dbReference type="EMBL" id="TFI58566.1"/>
    </source>
</evidence>
<keyword evidence="4" id="KW-1185">Reference proteome</keyword>
<accession>A0A4Y8ZVV3</accession>